<accession>A0A2C9UVB2</accession>
<name>A0A2C9UVB2_MANES</name>
<organism evidence="1">
    <name type="scientific">Manihot esculenta</name>
    <name type="common">Cassava</name>
    <name type="synonym">Jatropha manihot</name>
    <dbReference type="NCBI Taxonomy" id="3983"/>
    <lineage>
        <taxon>Eukaryota</taxon>
        <taxon>Viridiplantae</taxon>
        <taxon>Streptophyta</taxon>
        <taxon>Embryophyta</taxon>
        <taxon>Tracheophyta</taxon>
        <taxon>Spermatophyta</taxon>
        <taxon>Magnoliopsida</taxon>
        <taxon>eudicotyledons</taxon>
        <taxon>Gunneridae</taxon>
        <taxon>Pentapetalae</taxon>
        <taxon>rosids</taxon>
        <taxon>fabids</taxon>
        <taxon>Malpighiales</taxon>
        <taxon>Euphorbiaceae</taxon>
        <taxon>Crotonoideae</taxon>
        <taxon>Manihoteae</taxon>
        <taxon>Manihot</taxon>
    </lineage>
</organism>
<sequence>MNFLLSAPSPREALGHAATTPFCTHLHREAPSHATTSLFANRMWISPITLQNPLFAYCNPLYHQWANENRV</sequence>
<reference evidence="1" key="1">
    <citation type="submission" date="2016-02" db="EMBL/GenBank/DDBJ databases">
        <title>WGS assembly of Manihot esculenta.</title>
        <authorList>
            <person name="Bredeson J.V."/>
            <person name="Prochnik S.E."/>
            <person name="Lyons J.B."/>
            <person name="Schmutz J."/>
            <person name="Grimwood J."/>
            <person name="Vrebalov J."/>
            <person name="Bart R.S."/>
            <person name="Amuge T."/>
            <person name="Ferguson M.E."/>
            <person name="Green R."/>
            <person name="Putnam N."/>
            <person name="Stites J."/>
            <person name="Rounsley S."/>
            <person name="Rokhsar D.S."/>
        </authorList>
    </citation>
    <scope>NUCLEOTIDE SEQUENCE [LARGE SCALE GENOMIC DNA]</scope>
    <source>
        <tissue evidence="1">Leaf</tissue>
    </source>
</reference>
<evidence type="ECO:0000313" key="1">
    <source>
        <dbReference type="EMBL" id="OAY35437.1"/>
    </source>
</evidence>
<protein>
    <submittedName>
        <fullName evidence="1">Uncharacterized protein</fullName>
    </submittedName>
</protein>
<proteinExistence type="predicted"/>
<dbReference type="AlphaFoldDB" id="A0A2C9UVB2"/>
<gene>
    <name evidence="1" type="ORF">MANES_12G101800</name>
</gene>
<dbReference type="EMBL" id="CM004398">
    <property type="protein sequence ID" value="OAY35437.1"/>
    <property type="molecule type" value="Genomic_DNA"/>
</dbReference>